<sequence length="197" mass="23379">MQQSPVIILLKQKVDEFFSRYSHIPSKQKIYAKFDRTLFSQDFESLSFYLKEIRQCLTQLEKINDDNVQKYTFYSEKLKGQCKALSEALSQTNAKTNIKFQHNDTSLQSVQERREKQRIALNKLPPRERLSKYYEALQALNTKLERQRDCFEEATLLQDKQTYSQQIAITQQRKQRCSEAIEQLEEYLALLDTTSEK</sequence>
<dbReference type="Gene3D" id="1.20.1270.340">
    <property type="match status" value="1"/>
</dbReference>
<evidence type="ECO:0000313" key="3">
    <source>
        <dbReference type="Proteomes" id="UP000595373"/>
    </source>
</evidence>
<keyword evidence="1" id="KW-0175">Coiled coil</keyword>
<dbReference type="Pfam" id="PF07445">
    <property type="entry name" value="PriC"/>
    <property type="match status" value="1"/>
</dbReference>
<keyword evidence="3" id="KW-1185">Reference proteome</keyword>
<dbReference type="InterPro" id="IPR010890">
    <property type="entry name" value="PriC"/>
</dbReference>
<gene>
    <name evidence="2" type="ORF">JFL49_04650</name>
</gene>
<dbReference type="OrthoDB" id="5690040at2"/>
<organism evidence="2 3">
    <name type="scientific">Histophilus somni</name>
    <name type="common">Haemophilus somnus</name>
    <dbReference type="NCBI Taxonomy" id="731"/>
    <lineage>
        <taxon>Bacteria</taxon>
        <taxon>Pseudomonadati</taxon>
        <taxon>Pseudomonadota</taxon>
        <taxon>Gammaproteobacteria</taxon>
        <taxon>Pasteurellales</taxon>
        <taxon>Pasteurellaceae</taxon>
        <taxon>Histophilus</taxon>
    </lineage>
</organism>
<dbReference type="AlphaFoldDB" id="A0A9Q6Z2I9"/>
<evidence type="ECO:0000256" key="1">
    <source>
        <dbReference type="SAM" id="Coils"/>
    </source>
</evidence>
<dbReference type="EMBL" id="CP066558">
    <property type="protein sequence ID" value="QQF83191.1"/>
    <property type="molecule type" value="Genomic_DNA"/>
</dbReference>
<dbReference type="Proteomes" id="UP000595373">
    <property type="component" value="Chromosome"/>
</dbReference>
<protein>
    <submittedName>
        <fullName evidence="2">Primosomal replication protein</fullName>
    </submittedName>
</protein>
<proteinExistence type="predicted"/>
<feature type="coiled-coil region" evidence="1">
    <location>
        <begin position="127"/>
        <end position="187"/>
    </location>
</feature>
<dbReference type="RefSeq" id="WP_075294366.1">
    <property type="nucleotide sequence ID" value="NZ_CP018802.1"/>
</dbReference>
<accession>A0A9Q6Z2I9</accession>
<evidence type="ECO:0000313" key="2">
    <source>
        <dbReference type="EMBL" id="QQF83191.1"/>
    </source>
</evidence>
<dbReference type="InterPro" id="IPR038338">
    <property type="entry name" value="PriC_sf"/>
</dbReference>
<reference evidence="2 3" key="1">
    <citation type="submission" date="2020-12" db="EMBL/GenBank/DDBJ databases">
        <title>ASc-MMNZ-VFA-070.</title>
        <authorList>
            <person name="Schryvers A."/>
            <person name="Mostafa Nazari M."/>
            <person name="Farshchi Andisi V."/>
            <person name="Timsit E."/>
            <person name="Walter Morck D."/>
        </authorList>
    </citation>
    <scope>NUCLEOTIDE SEQUENCE [LARGE SCALE GENOMIC DNA]</scope>
    <source>
        <strain evidence="2 3">ASc-MMNZ-VFA-070</strain>
    </source>
</reference>
<name>A0A9Q6Z2I9_HISSO</name>